<feature type="domain" description="Nudix hydrolase" evidence="4">
    <location>
        <begin position="11"/>
        <end position="151"/>
    </location>
</feature>
<comment type="cofactor">
    <cofactor evidence="1">
        <name>Mg(2+)</name>
        <dbReference type="ChEBI" id="CHEBI:18420"/>
    </cofactor>
</comment>
<reference evidence="5 6" key="1">
    <citation type="submission" date="2018-08" db="EMBL/GenBank/DDBJ databases">
        <title>Meiothermus terrae DSM 26712 genome sequencing project.</title>
        <authorList>
            <person name="Da Costa M.S."/>
            <person name="Albuquerque L."/>
            <person name="Raposo P."/>
            <person name="Froufe H.J.C."/>
            <person name="Barroso C.S."/>
            <person name="Egas C."/>
        </authorList>
    </citation>
    <scope>NUCLEOTIDE SEQUENCE [LARGE SCALE GENOMIC DNA]</scope>
    <source>
        <strain evidence="5 6">DSM 26712</strain>
    </source>
</reference>
<evidence type="ECO:0000256" key="3">
    <source>
        <dbReference type="RuleBase" id="RU003476"/>
    </source>
</evidence>
<dbReference type="CDD" id="cd04688">
    <property type="entry name" value="NUDIX_Hydrolase"/>
    <property type="match status" value="1"/>
</dbReference>
<dbReference type="Gene3D" id="3.90.79.10">
    <property type="entry name" value="Nucleoside Triphosphate Pyrophosphohydrolase"/>
    <property type="match status" value="1"/>
</dbReference>
<keyword evidence="6" id="KW-1185">Reference proteome</keyword>
<dbReference type="Pfam" id="PF00293">
    <property type="entry name" value="NUDIX"/>
    <property type="match status" value="1"/>
</dbReference>
<evidence type="ECO:0000313" key="5">
    <source>
        <dbReference type="EMBL" id="RIH86089.1"/>
    </source>
</evidence>
<dbReference type="EMBL" id="QXDL01000050">
    <property type="protein sequence ID" value="RIH86089.1"/>
    <property type="molecule type" value="Genomic_DNA"/>
</dbReference>
<dbReference type="GO" id="GO:0016787">
    <property type="term" value="F:hydrolase activity"/>
    <property type="evidence" value="ECO:0007669"/>
    <property type="project" value="UniProtKB-KW"/>
</dbReference>
<protein>
    <submittedName>
        <fullName evidence="5">CTP pyrophosphohydrolase</fullName>
        <ecNumber evidence="5">3.6.1.65</ecNumber>
    </submittedName>
</protein>
<evidence type="ECO:0000256" key="1">
    <source>
        <dbReference type="ARBA" id="ARBA00001946"/>
    </source>
</evidence>
<dbReference type="InterPro" id="IPR020476">
    <property type="entry name" value="Nudix_hydrolase"/>
</dbReference>
<dbReference type="PROSITE" id="PS51462">
    <property type="entry name" value="NUDIX"/>
    <property type="match status" value="1"/>
</dbReference>
<accession>A0A399ESR6</accession>
<gene>
    <name evidence="5" type="primary">nudG</name>
    <name evidence="5" type="ORF">Mterra_01544</name>
</gene>
<name>A0A399ESR6_9DEIN</name>
<sequence length="162" mass="18717">MAEPNEQGVAPQHFAAQGVRFLYRVAGVALQHGRILLHRAVEDDFWTLPGGRVEALETAQQALRREMREELGLEAQTGPLLFVNENLFRYRGHSYHEVGLYFAMSLPDFWEGERRGSEGHTRLLYRWFPQAQVPRLPVKPRFLREGLTELPAHPRHVVELEP</sequence>
<dbReference type="InterPro" id="IPR000086">
    <property type="entry name" value="NUDIX_hydrolase_dom"/>
</dbReference>
<dbReference type="PRINTS" id="PR00502">
    <property type="entry name" value="NUDIXFAMILY"/>
</dbReference>
<dbReference type="SUPFAM" id="SSF55811">
    <property type="entry name" value="Nudix"/>
    <property type="match status" value="1"/>
</dbReference>
<dbReference type="OrthoDB" id="9804442at2"/>
<evidence type="ECO:0000259" key="4">
    <source>
        <dbReference type="PROSITE" id="PS51462"/>
    </source>
</evidence>
<comment type="caution">
    <text evidence="5">The sequence shown here is derived from an EMBL/GenBank/DDBJ whole genome shotgun (WGS) entry which is preliminary data.</text>
</comment>
<proteinExistence type="inferred from homology"/>
<dbReference type="InterPro" id="IPR015797">
    <property type="entry name" value="NUDIX_hydrolase-like_dom_sf"/>
</dbReference>
<dbReference type="RefSeq" id="WP_119314678.1">
    <property type="nucleotide sequence ID" value="NZ_QXDL01000050.1"/>
</dbReference>
<comment type="similarity">
    <text evidence="3">Belongs to the Nudix hydrolase family.</text>
</comment>
<dbReference type="EC" id="3.6.1.65" evidence="5"/>
<dbReference type="InterPro" id="IPR020084">
    <property type="entry name" value="NUDIX_hydrolase_CS"/>
</dbReference>
<dbReference type="PANTHER" id="PTHR43046">
    <property type="entry name" value="GDP-MANNOSE MANNOSYL HYDROLASE"/>
    <property type="match status" value="1"/>
</dbReference>
<organism evidence="5 6">
    <name type="scientific">Calidithermus terrae</name>
    <dbReference type="NCBI Taxonomy" id="1408545"/>
    <lineage>
        <taxon>Bacteria</taxon>
        <taxon>Thermotogati</taxon>
        <taxon>Deinococcota</taxon>
        <taxon>Deinococci</taxon>
        <taxon>Thermales</taxon>
        <taxon>Thermaceae</taxon>
        <taxon>Calidithermus</taxon>
    </lineage>
</organism>
<evidence type="ECO:0000313" key="6">
    <source>
        <dbReference type="Proteomes" id="UP000265715"/>
    </source>
</evidence>
<dbReference type="PROSITE" id="PS00893">
    <property type="entry name" value="NUDIX_BOX"/>
    <property type="match status" value="1"/>
</dbReference>
<dbReference type="Proteomes" id="UP000265715">
    <property type="component" value="Unassembled WGS sequence"/>
</dbReference>
<dbReference type="PANTHER" id="PTHR43046:SF14">
    <property type="entry name" value="MUTT_NUDIX FAMILY PROTEIN"/>
    <property type="match status" value="1"/>
</dbReference>
<evidence type="ECO:0000256" key="2">
    <source>
        <dbReference type="ARBA" id="ARBA00022801"/>
    </source>
</evidence>
<dbReference type="AlphaFoldDB" id="A0A399ESR6"/>
<keyword evidence="2 3" id="KW-0378">Hydrolase</keyword>